<accession>A0A1D6H6L2</accession>
<protein>
    <submittedName>
        <fullName evidence="1">Haloacid dehalogenase-like hydrolase family protein</fullName>
    </submittedName>
</protein>
<reference evidence="1" key="1">
    <citation type="submission" date="2015-12" db="EMBL/GenBank/DDBJ databases">
        <title>Update maize B73 reference genome by single molecule sequencing technologies.</title>
        <authorList>
            <consortium name="Maize Genome Sequencing Project"/>
            <person name="Ware D."/>
        </authorList>
    </citation>
    <scope>NUCLEOTIDE SEQUENCE</scope>
    <source>
        <tissue evidence="1">Seedling</tissue>
    </source>
</reference>
<sequence length="130" mass="14839">MITGSFLRKKCGIVGAPKEQNYCSEGCKNSARITHTGDPRRPDATCSKMLRMAQSDGQVGKKLHHQTRWKLMSTRTHWTRPRRNCKTRSFRHLVYCKSPCDTRVLHEVLSCKALPFNVLTSKGRSLCGYI</sequence>
<dbReference type="GO" id="GO:0016787">
    <property type="term" value="F:hydrolase activity"/>
    <property type="evidence" value="ECO:0007669"/>
    <property type="project" value="UniProtKB-KW"/>
</dbReference>
<proteinExistence type="predicted"/>
<keyword evidence="1" id="KW-0378">Hydrolase</keyword>
<evidence type="ECO:0000313" key="1">
    <source>
        <dbReference type="EMBL" id="AQK70418.1"/>
    </source>
</evidence>
<gene>
    <name evidence="1" type="ORF">ZEAMMB73_Zm00001d016286</name>
</gene>
<dbReference type="EMBL" id="CM000781">
    <property type="protein sequence ID" value="AQK70418.1"/>
    <property type="molecule type" value="Genomic_DNA"/>
</dbReference>
<organism evidence="1">
    <name type="scientific">Zea mays</name>
    <name type="common">Maize</name>
    <dbReference type="NCBI Taxonomy" id="4577"/>
    <lineage>
        <taxon>Eukaryota</taxon>
        <taxon>Viridiplantae</taxon>
        <taxon>Streptophyta</taxon>
        <taxon>Embryophyta</taxon>
        <taxon>Tracheophyta</taxon>
        <taxon>Spermatophyta</taxon>
        <taxon>Magnoliopsida</taxon>
        <taxon>Liliopsida</taxon>
        <taxon>Poales</taxon>
        <taxon>Poaceae</taxon>
        <taxon>PACMAD clade</taxon>
        <taxon>Panicoideae</taxon>
        <taxon>Andropogonodae</taxon>
        <taxon>Andropogoneae</taxon>
        <taxon>Tripsacinae</taxon>
        <taxon>Zea</taxon>
    </lineage>
</organism>
<dbReference type="AlphaFoldDB" id="A0A1D6H6L2"/>
<name>A0A1D6H6L2_MAIZE</name>